<dbReference type="Proteomes" id="UP000019666">
    <property type="component" value="Unassembled WGS sequence"/>
</dbReference>
<proteinExistence type="predicted"/>
<dbReference type="PATRIC" id="fig|442562.3.peg.2513"/>
<dbReference type="Pfam" id="PF00691">
    <property type="entry name" value="OmpA"/>
    <property type="match status" value="1"/>
</dbReference>
<gene>
    <name evidence="7" type="ORF">Rumeso_02551</name>
</gene>
<feature type="compositionally biased region" description="Acidic residues" evidence="5">
    <location>
        <begin position="42"/>
        <end position="55"/>
    </location>
</feature>
<dbReference type="SUPFAM" id="SSF103088">
    <property type="entry name" value="OmpA-like"/>
    <property type="match status" value="1"/>
</dbReference>
<keyword evidence="2 4" id="KW-0472">Membrane</keyword>
<evidence type="ECO:0000259" key="6">
    <source>
        <dbReference type="PROSITE" id="PS51123"/>
    </source>
</evidence>
<dbReference type="AlphaFoldDB" id="A0A017HPS8"/>
<evidence type="ECO:0000256" key="1">
    <source>
        <dbReference type="ARBA" id="ARBA00004442"/>
    </source>
</evidence>
<protein>
    <submittedName>
        <fullName evidence="7">Outer membrane protein</fullName>
    </submittedName>
</protein>
<evidence type="ECO:0000313" key="8">
    <source>
        <dbReference type="Proteomes" id="UP000019666"/>
    </source>
</evidence>
<dbReference type="PANTHER" id="PTHR30329">
    <property type="entry name" value="STATOR ELEMENT OF FLAGELLAR MOTOR COMPLEX"/>
    <property type="match status" value="1"/>
</dbReference>
<dbReference type="PROSITE" id="PS51123">
    <property type="entry name" value="OMPA_2"/>
    <property type="match status" value="1"/>
</dbReference>
<comment type="caution">
    <text evidence="7">The sequence shown here is derived from an EMBL/GenBank/DDBJ whole genome shotgun (WGS) entry which is preliminary data.</text>
</comment>
<dbReference type="STRING" id="442562.Rumeso_02551"/>
<dbReference type="CDD" id="cd07185">
    <property type="entry name" value="OmpA_C-like"/>
    <property type="match status" value="1"/>
</dbReference>
<keyword evidence="3" id="KW-0998">Cell outer membrane</keyword>
<dbReference type="HOGENOM" id="CLU_782756_0_0_5"/>
<dbReference type="PRINTS" id="PR01021">
    <property type="entry name" value="OMPADOMAIN"/>
</dbReference>
<comment type="subcellular location">
    <subcellularLocation>
        <location evidence="1">Cell outer membrane</location>
    </subcellularLocation>
</comment>
<dbReference type="PANTHER" id="PTHR30329:SF21">
    <property type="entry name" value="LIPOPROTEIN YIAD-RELATED"/>
    <property type="match status" value="1"/>
</dbReference>
<evidence type="ECO:0000256" key="3">
    <source>
        <dbReference type="ARBA" id="ARBA00023237"/>
    </source>
</evidence>
<dbReference type="EMBL" id="AOSK01000065">
    <property type="protein sequence ID" value="EYD75769.1"/>
    <property type="molecule type" value="Genomic_DNA"/>
</dbReference>
<accession>A0A017HPS8</accession>
<evidence type="ECO:0000256" key="5">
    <source>
        <dbReference type="SAM" id="MobiDB-lite"/>
    </source>
</evidence>
<evidence type="ECO:0000256" key="2">
    <source>
        <dbReference type="ARBA" id="ARBA00023136"/>
    </source>
</evidence>
<organism evidence="7 8">
    <name type="scientific">Rubellimicrobium mesophilum DSM 19309</name>
    <dbReference type="NCBI Taxonomy" id="442562"/>
    <lineage>
        <taxon>Bacteria</taxon>
        <taxon>Pseudomonadati</taxon>
        <taxon>Pseudomonadota</taxon>
        <taxon>Alphaproteobacteria</taxon>
        <taxon>Rhodobacterales</taxon>
        <taxon>Roseobacteraceae</taxon>
        <taxon>Rubellimicrobium</taxon>
    </lineage>
</organism>
<dbReference type="InterPro" id="IPR006665">
    <property type="entry name" value="OmpA-like"/>
</dbReference>
<dbReference type="InterPro" id="IPR006664">
    <property type="entry name" value="OMP_bac"/>
</dbReference>
<reference evidence="7 8" key="1">
    <citation type="submission" date="2013-02" db="EMBL/GenBank/DDBJ databases">
        <authorList>
            <person name="Fiebig A."/>
            <person name="Goeker M."/>
            <person name="Klenk H.-P.P."/>
        </authorList>
    </citation>
    <scope>NUCLEOTIDE SEQUENCE [LARGE SCALE GENOMIC DNA]</scope>
    <source>
        <strain evidence="7 8">DSM 19309</strain>
    </source>
</reference>
<feature type="region of interest" description="Disordered" evidence="5">
    <location>
        <begin position="1"/>
        <end position="55"/>
    </location>
</feature>
<keyword evidence="8" id="KW-1185">Reference proteome</keyword>
<dbReference type="InterPro" id="IPR050330">
    <property type="entry name" value="Bact_OuterMem_StrucFunc"/>
</dbReference>
<dbReference type="Gene3D" id="3.30.1330.60">
    <property type="entry name" value="OmpA-like domain"/>
    <property type="match status" value="1"/>
</dbReference>
<name>A0A017HPS8_9RHOB</name>
<dbReference type="InterPro" id="IPR036737">
    <property type="entry name" value="OmpA-like_sf"/>
</dbReference>
<dbReference type="GO" id="GO:0009279">
    <property type="term" value="C:cell outer membrane"/>
    <property type="evidence" value="ECO:0007669"/>
    <property type="project" value="UniProtKB-SubCell"/>
</dbReference>
<feature type="domain" description="OmpA-like" evidence="6">
    <location>
        <begin position="225"/>
        <end position="350"/>
    </location>
</feature>
<evidence type="ECO:0000256" key="4">
    <source>
        <dbReference type="PROSITE-ProRule" id="PRU00473"/>
    </source>
</evidence>
<sequence>MTVNVQTITEDEVRRATEDFDTTVTGERRRERARARARAEDENNAEAENDDDNDGLSDIEKILLLGLGAAAVGSFLNNGEEVVANSGDRVVTRGEQGDLEVYRDDDAILYQPGAQVRTETYPDGSTRTILEREDGTQVVTIRDATGRVLRRAKVLPDGTQIQLFDDLEEAQPVNVVSLLDQAPPPVVVDAQDLDVEELSALLDEGPEYDPGRSFSLGQIRDISAVRNLMPAIDLDVNFPTGSAAIPGDQLSDLVEIGIEIEDALVDNPSEVFLVEGHTDAVGSDASNLALSDRRAESVALALAENFDIPPENLVVQGYGEEFLKEPTEGPSAENRRATIRRITPLLGEQVASAQ</sequence>
<evidence type="ECO:0000313" key="7">
    <source>
        <dbReference type="EMBL" id="EYD75769.1"/>
    </source>
</evidence>